<dbReference type="Proteomes" id="UP000736787">
    <property type="component" value="Unassembled WGS sequence"/>
</dbReference>
<dbReference type="EMBL" id="RCMK01000101">
    <property type="protein sequence ID" value="KAG2948916.1"/>
    <property type="molecule type" value="Genomic_DNA"/>
</dbReference>
<sequence length="106" mass="11713">MALTLLVSSPGSAPQLFALTRTQTVDQVHSVFWWSGTRRNANWRSGHSVRTHFQSLLHTGGQREGHHPKFEDGNQLLSSAVVAFRSCPAKLPATPAIEIASVRQPW</sequence>
<dbReference type="AlphaFoldDB" id="A0A8T1L271"/>
<reference evidence="1" key="1">
    <citation type="submission" date="2018-10" db="EMBL/GenBank/DDBJ databases">
        <title>Effector identification in a new, highly contiguous assembly of the strawberry crown rot pathogen Phytophthora cactorum.</title>
        <authorList>
            <person name="Armitage A.D."/>
            <person name="Nellist C.F."/>
            <person name="Bates H."/>
            <person name="Vickerstaff R.J."/>
            <person name="Harrison R.J."/>
        </authorList>
    </citation>
    <scope>NUCLEOTIDE SEQUENCE</scope>
    <source>
        <strain evidence="1">4032</strain>
        <strain evidence="2">4040</strain>
        <strain evidence="3">P415</strain>
        <strain evidence="4">P421</strain>
    </source>
</reference>
<dbReference type="EMBL" id="RCMV01000082">
    <property type="protein sequence ID" value="KAG3225502.1"/>
    <property type="molecule type" value="Genomic_DNA"/>
</dbReference>
<organism evidence="1 5">
    <name type="scientific">Phytophthora cactorum</name>
    <dbReference type="NCBI Taxonomy" id="29920"/>
    <lineage>
        <taxon>Eukaryota</taxon>
        <taxon>Sar</taxon>
        <taxon>Stramenopiles</taxon>
        <taxon>Oomycota</taxon>
        <taxon>Peronosporomycetes</taxon>
        <taxon>Peronosporales</taxon>
        <taxon>Peronosporaceae</taxon>
        <taxon>Phytophthora</taxon>
    </lineage>
</organism>
<accession>A0A8T1L271</accession>
<dbReference type="Proteomes" id="UP000774804">
    <property type="component" value="Unassembled WGS sequence"/>
</dbReference>
<comment type="caution">
    <text evidence="1">The sequence shown here is derived from an EMBL/GenBank/DDBJ whole genome shotgun (WGS) entry which is preliminary data.</text>
</comment>
<evidence type="ECO:0000313" key="2">
    <source>
        <dbReference type="EMBL" id="KAG2948916.1"/>
    </source>
</evidence>
<evidence type="ECO:0000313" key="1">
    <source>
        <dbReference type="EMBL" id="KAG2935149.1"/>
    </source>
</evidence>
<dbReference type="Proteomes" id="UP000697107">
    <property type="component" value="Unassembled WGS sequence"/>
</dbReference>
<dbReference type="EMBL" id="RCMI01000098">
    <property type="protein sequence ID" value="KAG2935149.1"/>
    <property type="molecule type" value="Genomic_DNA"/>
</dbReference>
<dbReference type="EMBL" id="RCML01000012">
    <property type="protein sequence ID" value="KAG2998980.1"/>
    <property type="molecule type" value="Genomic_DNA"/>
</dbReference>
<proteinExistence type="predicted"/>
<evidence type="ECO:0000313" key="3">
    <source>
        <dbReference type="EMBL" id="KAG2998980.1"/>
    </source>
</evidence>
<protein>
    <submittedName>
        <fullName evidence="1">Uncharacterized protein</fullName>
    </submittedName>
</protein>
<dbReference type="Proteomes" id="UP000760860">
    <property type="component" value="Unassembled WGS sequence"/>
</dbReference>
<evidence type="ECO:0000313" key="5">
    <source>
        <dbReference type="Proteomes" id="UP000774804"/>
    </source>
</evidence>
<gene>
    <name evidence="1" type="ORF">PC115_g4937</name>
    <name evidence="2" type="ORF">PC117_g5687</name>
    <name evidence="3" type="ORF">PC118_g1039</name>
    <name evidence="4" type="ORF">PC129_g3900</name>
</gene>
<evidence type="ECO:0000313" key="4">
    <source>
        <dbReference type="EMBL" id="KAG3225502.1"/>
    </source>
</evidence>
<name>A0A8T1L271_9STRA</name>